<dbReference type="Pfam" id="PF04055">
    <property type="entry name" value="Radical_SAM"/>
    <property type="match status" value="1"/>
</dbReference>
<dbReference type="OrthoDB" id="378767at2157"/>
<dbReference type="Proteomes" id="UP000681041">
    <property type="component" value="Chromosome"/>
</dbReference>
<dbReference type="EMBL" id="CP058560">
    <property type="protein sequence ID" value="QUH23110.1"/>
    <property type="molecule type" value="Genomic_DNA"/>
</dbReference>
<keyword evidence="4" id="KW-0411">Iron-sulfur</keyword>
<dbReference type="GO" id="GO:0051536">
    <property type="term" value="F:iron-sulfur cluster binding"/>
    <property type="evidence" value="ECO:0007669"/>
    <property type="project" value="UniProtKB-KW"/>
</dbReference>
<dbReference type="InterPro" id="IPR017672">
    <property type="entry name" value="MA_4551-like"/>
</dbReference>
<dbReference type="GO" id="GO:0046872">
    <property type="term" value="F:metal ion binding"/>
    <property type="evidence" value="ECO:0007669"/>
    <property type="project" value="UniProtKB-KW"/>
</dbReference>
<keyword evidence="3" id="KW-0408">Iron</keyword>
<feature type="domain" description="Radical SAM core" evidence="5">
    <location>
        <begin position="22"/>
        <end position="259"/>
    </location>
</feature>
<dbReference type="InterPro" id="IPR058240">
    <property type="entry name" value="rSAM_sf"/>
</dbReference>
<dbReference type="KEGG" id="meme:HYG87_04650"/>
<evidence type="ECO:0000259" key="5">
    <source>
        <dbReference type="PROSITE" id="PS51918"/>
    </source>
</evidence>
<keyword evidence="7" id="KW-1185">Reference proteome</keyword>
<dbReference type="InterPro" id="IPR007197">
    <property type="entry name" value="rSAM"/>
</dbReference>
<sequence length="421" mass="47994">MQIFTDVHGRCGIDCGGFCEFCFYKNVDFNNLKPTGCINCPPYEVGCDYCKNIADRVSQNYKPLYQVLEDLVKKFSQINWSMLRPEDLQILVIGGADILNYPELQELVLKIKELPFSLHLGYTSGKPIKNEIMAEKLISWGVDEISFSVFSTNPEKRRKWMGDKTSKEAIQACEMFGESIDLNASAVIIPGVNDGYDLWETCDQLEKWGVKSFALRRFANFEYQGLIMNEKPLIKGIIPHTYEEFQSLVGKVQNEFSFKVISFPYHDPKINFPFALLKGKNQELIEKMPEIKSEASIITSSLAATFLEKFFQSVDDSQQVNVIALDKEIADLITAVDLEKIDLSKVKPNVIIPKGALVHNQKVKQILCKDGVQRRISRGPLYLTNPDYEEKDLSEFELIKSEMESFKKLINIINSFNNGKL</sequence>
<dbReference type="InterPro" id="IPR013785">
    <property type="entry name" value="Aldolase_TIM"/>
</dbReference>
<evidence type="ECO:0000313" key="7">
    <source>
        <dbReference type="Proteomes" id="UP000681041"/>
    </source>
</evidence>
<evidence type="ECO:0000256" key="3">
    <source>
        <dbReference type="ARBA" id="ARBA00023004"/>
    </source>
</evidence>
<keyword evidence="6" id="KW-0489">Methyltransferase</keyword>
<dbReference type="PROSITE" id="PS51918">
    <property type="entry name" value="RADICAL_SAM"/>
    <property type="match status" value="1"/>
</dbReference>
<dbReference type="GO" id="GO:0008168">
    <property type="term" value="F:methyltransferase activity"/>
    <property type="evidence" value="ECO:0007669"/>
    <property type="project" value="UniProtKB-KW"/>
</dbReference>
<keyword evidence="6" id="KW-0808">Transferase</keyword>
<accession>A0A8T8K842</accession>
<dbReference type="CDD" id="cd01335">
    <property type="entry name" value="Radical_SAM"/>
    <property type="match status" value="1"/>
</dbReference>
<dbReference type="GO" id="GO:0032259">
    <property type="term" value="P:methylation"/>
    <property type="evidence" value="ECO:0007669"/>
    <property type="project" value="UniProtKB-KW"/>
</dbReference>
<dbReference type="AlphaFoldDB" id="A0A8T8K842"/>
<keyword evidence="2" id="KW-0479">Metal-binding</keyword>
<keyword evidence="1" id="KW-0949">S-adenosyl-L-methionine</keyword>
<protein>
    <submittedName>
        <fullName evidence="6">Methyl coenzyme M reductase-arginine methyltransferase Mmp10</fullName>
        <ecNumber evidence="6">2.1.1.-</ecNumber>
    </submittedName>
</protein>
<evidence type="ECO:0000256" key="1">
    <source>
        <dbReference type="ARBA" id="ARBA00022691"/>
    </source>
</evidence>
<dbReference type="RefSeq" id="WP_211534057.1">
    <property type="nucleotide sequence ID" value="NZ_CP058560.1"/>
</dbReference>
<evidence type="ECO:0000256" key="4">
    <source>
        <dbReference type="ARBA" id="ARBA00023014"/>
    </source>
</evidence>
<dbReference type="GeneID" id="64820029"/>
<dbReference type="EC" id="2.1.1.-" evidence="6"/>
<organism evidence="6 7">
    <name type="scientific">Methanobacterium alkalithermotolerans</name>
    <dbReference type="NCBI Taxonomy" id="2731220"/>
    <lineage>
        <taxon>Archaea</taxon>
        <taxon>Methanobacteriati</taxon>
        <taxon>Methanobacteriota</taxon>
        <taxon>Methanomada group</taxon>
        <taxon>Methanobacteria</taxon>
        <taxon>Methanobacteriales</taxon>
        <taxon>Methanobacteriaceae</taxon>
        <taxon>Methanobacterium</taxon>
    </lineage>
</organism>
<name>A0A8T8K842_9EURY</name>
<reference evidence="6" key="1">
    <citation type="submission" date="2020-07" db="EMBL/GenBank/DDBJ databases">
        <title>Methanobacterium. sp. MethCan genome.</title>
        <authorList>
            <person name="Postec A."/>
            <person name="Quemeneur M."/>
        </authorList>
    </citation>
    <scope>NUCLEOTIDE SEQUENCE</scope>
    <source>
        <strain evidence="6">MethCAN</strain>
    </source>
</reference>
<dbReference type="Gene3D" id="3.20.20.70">
    <property type="entry name" value="Aldolase class I"/>
    <property type="match status" value="1"/>
</dbReference>
<proteinExistence type="predicted"/>
<dbReference type="SUPFAM" id="SSF102114">
    <property type="entry name" value="Radical SAM enzymes"/>
    <property type="match status" value="1"/>
</dbReference>
<evidence type="ECO:0000313" key="6">
    <source>
        <dbReference type="EMBL" id="QUH23110.1"/>
    </source>
</evidence>
<gene>
    <name evidence="6" type="primary">mmp10</name>
    <name evidence="6" type="ORF">HYG87_04650</name>
</gene>
<evidence type="ECO:0000256" key="2">
    <source>
        <dbReference type="ARBA" id="ARBA00022723"/>
    </source>
</evidence>
<dbReference type="NCBIfam" id="TIGR03278">
    <property type="entry name" value="methan_mark_10"/>
    <property type="match status" value="1"/>
</dbReference>